<dbReference type="AlphaFoldDB" id="A0A328NQN5"/>
<dbReference type="EMBL" id="PYAG01000005">
    <property type="protein sequence ID" value="RAO37483.1"/>
    <property type="molecule type" value="Genomic_DNA"/>
</dbReference>
<protein>
    <submittedName>
        <fullName evidence="1">Uncharacterized protein</fullName>
    </submittedName>
</protein>
<sequence length="93" mass="10333">MAEQVGGVDRLRASHAFVEVEPLAAGSWWLLATETWDEYGPEQANRLFELLAPVLPAGRPEVTQWRFPTIADPPVLVTLPNLVAERDPREITG</sequence>
<evidence type="ECO:0000313" key="2">
    <source>
        <dbReference type="Proteomes" id="UP000249419"/>
    </source>
</evidence>
<name>A0A328NQN5_9ACTN</name>
<evidence type="ECO:0000313" key="1">
    <source>
        <dbReference type="EMBL" id="RAO37483.1"/>
    </source>
</evidence>
<accession>A0A328NQN5</accession>
<gene>
    <name evidence="1" type="ORF">PSN13_01465</name>
</gene>
<reference evidence="1 2" key="1">
    <citation type="submission" date="2018-03" db="EMBL/GenBank/DDBJ databases">
        <title>Defining the species Micromonospora saelicesensis and Micromonospora noduli under the framework of genomics.</title>
        <authorList>
            <person name="Riesco R."/>
            <person name="Trujillo M.E."/>
        </authorList>
    </citation>
    <scope>NUCLEOTIDE SEQUENCE [LARGE SCALE GENOMIC DNA]</scope>
    <source>
        <strain evidence="1 2">PSN13</strain>
    </source>
</reference>
<comment type="caution">
    <text evidence="1">The sequence shown here is derived from an EMBL/GenBank/DDBJ whole genome shotgun (WGS) entry which is preliminary data.</text>
</comment>
<proteinExistence type="predicted"/>
<dbReference type="Proteomes" id="UP000249419">
    <property type="component" value="Unassembled WGS sequence"/>
</dbReference>
<organism evidence="1 2">
    <name type="scientific">Micromonospora saelicesensis</name>
    <dbReference type="NCBI Taxonomy" id="285676"/>
    <lineage>
        <taxon>Bacteria</taxon>
        <taxon>Bacillati</taxon>
        <taxon>Actinomycetota</taxon>
        <taxon>Actinomycetes</taxon>
        <taxon>Micromonosporales</taxon>
        <taxon>Micromonosporaceae</taxon>
        <taxon>Micromonospora</taxon>
    </lineage>
</organism>